<sequence length="278" mass="27596">MTALLLSLGSAVTFGAADFLGGLATRRGEAVPVAAVSQAVGLVLVAAAMLVLPGSLSTPAMIWGGVAGLAGAGGLVAYFRALGMGQMGAAAPMASLVGAAVPVTFGLGLGERPDQLAVVGIAVGIAGTVLVSRTGGSLTPETAAQRRGLLVAAFAGALFGVFFVALDQAPDDSGLWPLVAARIVGLVLLGAVIAARRPAWPRGRVAGMATTSGLLDMTANVLFLLATRQGLLVLTSVVTGLYPVGVVLLAWLVLRERLGRSQQAGVALALGATVLIAV</sequence>
<accession>A0A346Y555</accession>
<protein>
    <recommendedName>
        <fullName evidence="3">EamA domain-containing protein</fullName>
    </recommendedName>
</protein>
<proteinExistence type="inferred from homology"/>
<dbReference type="RefSeq" id="WP_114593759.1">
    <property type="nucleotide sequence ID" value="NZ_CP031165.1"/>
</dbReference>
<dbReference type="AlphaFoldDB" id="A0A346Y555"/>
<keyword evidence="5" id="KW-1185">Reference proteome</keyword>
<dbReference type="InterPro" id="IPR000620">
    <property type="entry name" value="EamA_dom"/>
</dbReference>
<evidence type="ECO:0000313" key="4">
    <source>
        <dbReference type="EMBL" id="AXV09602.1"/>
    </source>
</evidence>
<feature type="transmembrane region" description="Helical" evidence="2">
    <location>
        <begin position="31"/>
        <end position="54"/>
    </location>
</feature>
<evidence type="ECO:0000259" key="3">
    <source>
        <dbReference type="Pfam" id="PF00892"/>
    </source>
</evidence>
<dbReference type="OrthoDB" id="68076at2"/>
<dbReference type="InterPro" id="IPR037185">
    <property type="entry name" value="EmrE-like"/>
</dbReference>
<feature type="transmembrane region" description="Helical" evidence="2">
    <location>
        <begin position="60"/>
        <end position="79"/>
    </location>
</feature>
<organism evidence="4 5">
    <name type="scientific">Euzebya pacifica</name>
    <dbReference type="NCBI Taxonomy" id="1608957"/>
    <lineage>
        <taxon>Bacteria</taxon>
        <taxon>Bacillati</taxon>
        <taxon>Actinomycetota</taxon>
        <taxon>Nitriliruptoria</taxon>
        <taxon>Euzebyales</taxon>
    </lineage>
</organism>
<keyword evidence="2" id="KW-0472">Membrane</keyword>
<feature type="domain" description="EamA" evidence="3">
    <location>
        <begin position="147"/>
        <end position="277"/>
    </location>
</feature>
<feature type="transmembrane region" description="Helical" evidence="2">
    <location>
        <begin position="231"/>
        <end position="254"/>
    </location>
</feature>
<dbReference type="KEGG" id="euz:DVS28_a4945"/>
<feature type="transmembrane region" description="Helical" evidence="2">
    <location>
        <begin position="175"/>
        <end position="193"/>
    </location>
</feature>
<feature type="transmembrane region" description="Helical" evidence="2">
    <location>
        <begin position="116"/>
        <end position="136"/>
    </location>
</feature>
<gene>
    <name evidence="4" type="ORF">DVS28_a4945</name>
</gene>
<feature type="transmembrane region" description="Helical" evidence="2">
    <location>
        <begin position="205"/>
        <end position="225"/>
    </location>
</feature>
<dbReference type="Proteomes" id="UP000264006">
    <property type="component" value="Chromosome"/>
</dbReference>
<evidence type="ECO:0000256" key="1">
    <source>
        <dbReference type="ARBA" id="ARBA00007362"/>
    </source>
</evidence>
<dbReference type="SUPFAM" id="SSF103481">
    <property type="entry name" value="Multidrug resistance efflux transporter EmrE"/>
    <property type="match status" value="2"/>
</dbReference>
<comment type="similarity">
    <text evidence="1">Belongs to the EamA transporter family.</text>
</comment>
<dbReference type="GO" id="GO:0016020">
    <property type="term" value="C:membrane"/>
    <property type="evidence" value="ECO:0007669"/>
    <property type="project" value="InterPro"/>
</dbReference>
<name>A0A346Y555_9ACTN</name>
<keyword evidence="2" id="KW-0812">Transmembrane</keyword>
<evidence type="ECO:0000313" key="5">
    <source>
        <dbReference type="Proteomes" id="UP000264006"/>
    </source>
</evidence>
<feature type="transmembrane region" description="Helical" evidence="2">
    <location>
        <begin position="148"/>
        <end position="169"/>
    </location>
</feature>
<reference evidence="4 5" key="1">
    <citation type="submission" date="2018-09" db="EMBL/GenBank/DDBJ databases">
        <title>Complete genome sequence of Euzebya sp. DY32-46 isolated from seawater of Pacific Ocean.</title>
        <authorList>
            <person name="Xu L."/>
            <person name="Wu Y.-H."/>
            <person name="Xu X.-W."/>
        </authorList>
    </citation>
    <scope>NUCLEOTIDE SEQUENCE [LARGE SCALE GENOMIC DNA]</scope>
    <source>
        <strain evidence="4 5">DY32-46</strain>
    </source>
</reference>
<evidence type="ECO:0000256" key="2">
    <source>
        <dbReference type="SAM" id="Phobius"/>
    </source>
</evidence>
<dbReference type="EMBL" id="CP031165">
    <property type="protein sequence ID" value="AXV09602.1"/>
    <property type="molecule type" value="Genomic_DNA"/>
</dbReference>
<feature type="transmembrane region" description="Helical" evidence="2">
    <location>
        <begin position="91"/>
        <end position="110"/>
    </location>
</feature>
<feature type="domain" description="EamA" evidence="3">
    <location>
        <begin position="2"/>
        <end position="132"/>
    </location>
</feature>
<keyword evidence="2" id="KW-1133">Transmembrane helix</keyword>
<feature type="transmembrane region" description="Helical" evidence="2">
    <location>
        <begin position="6"/>
        <end position="24"/>
    </location>
</feature>
<dbReference type="Pfam" id="PF00892">
    <property type="entry name" value="EamA"/>
    <property type="match status" value="2"/>
</dbReference>